<dbReference type="HOGENOM" id="CLU_282949_0_0_1"/>
<feature type="compositionally biased region" description="Basic and acidic residues" evidence="1">
    <location>
        <begin position="989"/>
        <end position="999"/>
    </location>
</feature>
<feature type="compositionally biased region" description="Acidic residues" evidence="1">
    <location>
        <begin position="1076"/>
        <end position="1088"/>
    </location>
</feature>
<evidence type="ECO:0000313" key="2">
    <source>
        <dbReference type="EMBL" id="KIM21600.1"/>
    </source>
</evidence>
<dbReference type="AlphaFoldDB" id="A0A0C3AAH4"/>
<organism evidence="2 3">
    <name type="scientific">Serendipita vermifera MAFF 305830</name>
    <dbReference type="NCBI Taxonomy" id="933852"/>
    <lineage>
        <taxon>Eukaryota</taxon>
        <taxon>Fungi</taxon>
        <taxon>Dikarya</taxon>
        <taxon>Basidiomycota</taxon>
        <taxon>Agaricomycotina</taxon>
        <taxon>Agaricomycetes</taxon>
        <taxon>Sebacinales</taxon>
        <taxon>Serendipitaceae</taxon>
        <taxon>Serendipita</taxon>
    </lineage>
</organism>
<dbReference type="Proteomes" id="UP000054097">
    <property type="component" value="Unassembled WGS sequence"/>
</dbReference>
<feature type="region of interest" description="Disordered" evidence="1">
    <location>
        <begin position="667"/>
        <end position="702"/>
    </location>
</feature>
<feature type="compositionally biased region" description="Polar residues" evidence="1">
    <location>
        <begin position="97"/>
        <end position="117"/>
    </location>
</feature>
<feature type="region of interest" description="Disordered" evidence="1">
    <location>
        <begin position="920"/>
        <end position="1020"/>
    </location>
</feature>
<evidence type="ECO:0000256" key="1">
    <source>
        <dbReference type="SAM" id="MobiDB-lite"/>
    </source>
</evidence>
<feature type="compositionally biased region" description="Basic and acidic residues" evidence="1">
    <location>
        <begin position="1008"/>
        <end position="1018"/>
    </location>
</feature>
<feature type="non-terminal residue" evidence="2">
    <location>
        <position position="1"/>
    </location>
</feature>
<evidence type="ECO:0000313" key="3">
    <source>
        <dbReference type="Proteomes" id="UP000054097"/>
    </source>
</evidence>
<feature type="compositionally biased region" description="Pro residues" evidence="1">
    <location>
        <begin position="684"/>
        <end position="694"/>
    </location>
</feature>
<feature type="compositionally biased region" description="Low complexity" evidence="1">
    <location>
        <begin position="64"/>
        <end position="78"/>
    </location>
</feature>
<gene>
    <name evidence="2" type="ORF">M408DRAFT_29423</name>
</gene>
<reference evidence="2 3" key="1">
    <citation type="submission" date="2014-04" db="EMBL/GenBank/DDBJ databases">
        <authorList>
            <consortium name="DOE Joint Genome Institute"/>
            <person name="Kuo A."/>
            <person name="Zuccaro A."/>
            <person name="Kohler A."/>
            <person name="Nagy L.G."/>
            <person name="Floudas D."/>
            <person name="Copeland A."/>
            <person name="Barry K.W."/>
            <person name="Cichocki N."/>
            <person name="Veneault-Fourrey C."/>
            <person name="LaButti K."/>
            <person name="Lindquist E.A."/>
            <person name="Lipzen A."/>
            <person name="Lundell T."/>
            <person name="Morin E."/>
            <person name="Murat C."/>
            <person name="Sun H."/>
            <person name="Tunlid A."/>
            <person name="Henrissat B."/>
            <person name="Grigoriev I.V."/>
            <person name="Hibbett D.S."/>
            <person name="Martin F."/>
            <person name="Nordberg H.P."/>
            <person name="Cantor M.N."/>
            <person name="Hua S.X."/>
        </authorList>
    </citation>
    <scope>NUCLEOTIDE SEQUENCE [LARGE SCALE GENOMIC DNA]</scope>
    <source>
        <strain evidence="2 3">MAFF 305830</strain>
    </source>
</reference>
<feature type="region of interest" description="Disordered" evidence="1">
    <location>
        <begin position="93"/>
        <end position="160"/>
    </location>
</feature>
<sequence>PITDTNGKGKRKATSPPELEDNSIPEHLIEQVLSTVHTPNLLPLDSPRKEPISQRKRRKVKQESTSPFRIPIPSSSRWSPKLRFPTAFGLPSDFGVKTSSPPISFSPLRTQPSTPTSVPVFHPHRPFRLSPTPTRLPPPKRKSIIYTPEPSGPPSPYEEGKPTRVKVLVIEDPSKPARRESESQFIRSLLSQPRLHNTDDNTLSDHLLPEPPNQASLFYDPSNPFVEETHQPGTTEYQALKDKHSAYKNQLKENKEKILASITDLLEHQLDADHNANARYEMSNPVDYSTYTNCRLYKYQDGKYTTEELAARANFKTPEEINREPHPLTRNIYGQLIVDWPKVPEGWTLEQVNQKDANNKPTDPIFYWREFDPFYTRWGRITDPRLTYDDTDDTEVLALHPVYTHVFYDPITTPITKPVQTGIVLEEETTKEIASTIKNQAPYGRLTHPWVAIPPPESLKGIGKSLRFYALYGRRLSQLNTTEMHAQVTTFLEQSNMFYTDSILPESIAKNWRKAIVTDPAAEFLETEMKILKSMNLGIVKSLKQTGSITNVPKYQAVVEPGTNLEKMEKQIQHYAITIMASRVPEEVPTLKTIRGSRDGGKAYDWEEFHYYALRTTIQCKGREEPPHQTLAVVPYTGDIDNPNPFKSYYDPDNFDAEFEKAGSIAPIEEGAGGDPKDPNKSGGPPPPSPPPPSGNYGGYIDPRNHAIHKHPYISTTPPDPPGFEMKQSEAHVDDKIKQVDLPGWDGHDNTVIEYICDINELASDSYTLWKQLGKKAPGRFTKMAKDWWRSLSPREQKDCKKNWSHLRAAIIEQWFTPQFIVNQNEKAMKMKFRDSSKPNEIPLSFYYRKLRALQFAMPYATDSMLIQEIIKTMPQKWLRYFTTTDLADLKLFREKLQAYRTAMLEDDEESHQISDILSQMSRRSKDSSRNSSSFHGSSRKSGRSSSRSSRSSDYKSANTHKVGFDTRRSKRSRPSSSSQTRSFPPAPFKDKKAEGDKVKTKKGLSPGEKRAKGDTKVRPCRQCTSWNHWDYECPYKDHPQAIKVNLADPEVVQEELEYAQAFLASIQEESTSEREEPEELSNSEEESESHSEESENSSGEED</sequence>
<accession>A0A0C3AAH4</accession>
<proteinExistence type="predicted"/>
<dbReference type="OrthoDB" id="3203159at2759"/>
<feature type="region of interest" description="Disordered" evidence="1">
    <location>
        <begin position="38"/>
        <end position="78"/>
    </location>
</feature>
<protein>
    <submittedName>
        <fullName evidence="2">Uncharacterized protein</fullName>
    </submittedName>
</protein>
<feature type="region of interest" description="Disordered" evidence="1">
    <location>
        <begin position="1"/>
        <end position="24"/>
    </location>
</feature>
<feature type="region of interest" description="Disordered" evidence="1">
    <location>
        <begin position="1063"/>
        <end position="1103"/>
    </location>
</feature>
<reference evidence="3" key="2">
    <citation type="submission" date="2015-01" db="EMBL/GenBank/DDBJ databases">
        <title>Evolutionary Origins and Diversification of the Mycorrhizal Mutualists.</title>
        <authorList>
            <consortium name="DOE Joint Genome Institute"/>
            <consortium name="Mycorrhizal Genomics Consortium"/>
            <person name="Kohler A."/>
            <person name="Kuo A."/>
            <person name="Nagy L.G."/>
            <person name="Floudas D."/>
            <person name="Copeland A."/>
            <person name="Barry K.W."/>
            <person name="Cichocki N."/>
            <person name="Veneault-Fourrey C."/>
            <person name="LaButti K."/>
            <person name="Lindquist E.A."/>
            <person name="Lipzen A."/>
            <person name="Lundell T."/>
            <person name="Morin E."/>
            <person name="Murat C."/>
            <person name="Riley R."/>
            <person name="Ohm R."/>
            <person name="Sun H."/>
            <person name="Tunlid A."/>
            <person name="Henrissat B."/>
            <person name="Grigoriev I.V."/>
            <person name="Hibbett D.S."/>
            <person name="Martin F."/>
        </authorList>
    </citation>
    <scope>NUCLEOTIDE SEQUENCE [LARGE SCALE GENOMIC DNA]</scope>
    <source>
        <strain evidence="3">MAFF 305830</strain>
    </source>
</reference>
<keyword evidence="3" id="KW-1185">Reference proteome</keyword>
<dbReference type="EMBL" id="KN824377">
    <property type="protein sequence ID" value="KIM21600.1"/>
    <property type="molecule type" value="Genomic_DNA"/>
</dbReference>
<name>A0A0C3AAH4_SERVB</name>